<dbReference type="EMBL" id="MCGR01000021">
    <property type="protein sequence ID" value="ORY82345.1"/>
    <property type="molecule type" value="Genomic_DNA"/>
</dbReference>
<name>A0A1Y2FHQ4_9BASI</name>
<evidence type="ECO:0000313" key="3">
    <source>
        <dbReference type="Proteomes" id="UP000193467"/>
    </source>
</evidence>
<dbReference type="Proteomes" id="UP000193467">
    <property type="component" value="Unassembled WGS sequence"/>
</dbReference>
<feature type="region of interest" description="Disordered" evidence="1">
    <location>
        <begin position="1"/>
        <end position="21"/>
    </location>
</feature>
<proteinExistence type="predicted"/>
<evidence type="ECO:0000256" key="1">
    <source>
        <dbReference type="SAM" id="MobiDB-lite"/>
    </source>
</evidence>
<feature type="compositionally biased region" description="Polar residues" evidence="1">
    <location>
        <begin position="1"/>
        <end position="17"/>
    </location>
</feature>
<dbReference type="InParanoid" id="A0A1Y2FHQ4"/>
<accession>A0A1Y2FHQ4</accession>
<organism evidence="2 3">
    <name type="scientific">Leucosporidium creatinivorum</name>
    <dbReference type="NCBI Taxonomy" id="106004"/>
    <lineage>
        <taxon>Eukaryota</taxon>
        <taxon>Fungi</taxon>
        <taxon>Dikarya</taxon>
        <taxon>Basidiomycota</taxon>
        <taxon>Pucciniomycotina</taxon>
        <taxon>Microbotryomycetes</taxon>
        <taxon>Leucosporidiales</taxon>
        <taxon>Leucosporidium</taxon>
    </lineage>
</organism>
<keyword evidence="3" id="KW-1185">Reference proteome</keyword>
<evidence type="ECO:0008006" key="4">
    <source>
        <dbReference type="Google" id="ProtNLM"/>
    </source>
</evidence>
<dbReference type="SUPFAM" id="SSF52047">
    <property type="entry name" value="RNI-like"/>
    <property type="match status" value="1"/>
</dbReference>
<dbReference type="InterPro" id="IPR032675">
    <property type="entry name" value="LRR_dom_sf"/>
</dbReference>
<sequence>MDAQPAQQPISSTSARPQQPADAYAATLPVETLTRIFELALQHFIWPNEEKGQARRVKYGLVCRSWCSAALPLPHYIVSSSIKAERLTTLLRTTDRSRQAVRSVDIIAEEDKVSGRGARIAKLLSMCPNLVRVTIQIDRDLCSPSRRLQDGSLGKVVQDALASLHLATFELYGGDEVPAPVLQRFLKEWPRLQKLALWNTCSYTRDPIVFPSSTSLRSLSLSAVRDFKLTKALIAATTGTLEVLDVGEVYPTKGEELMTIIQPALSQLVSFTIADAEKPTWGATAQQPRAQGVYLESAFKEMSKIRHLIIGLDGFDLANLFPLLTELKTLRHFALRNWRDSPKDRLHDFEHHAPALLSFLNASGSSLRAISLPAYIDLDLTSYCLVERAIERQDIDLIWTF</sequence>
<comment type="caution">
    <text evidence="2">The sequence shown here is derived from an EMBL/GenBank/DDBJ whole genome shotgun (WGS) entry which is preliminary data.</text>
</comment>
<gene>
    <name evidence="2" type="ORF">BCR35DRAFT_352185</name>
</gene>
<reference evidence="2 3" key="1">
    <citation type="submission" date="2016-07" db="EMBL/GenBank/DDBJ databases">
        <title>Pervasive Adenine N6-methylation of Active Genes in Fungi.</title>
        <authorList>
            <consortium name="DOE Joint Genome Institute"/>
            <person name="Mondo S.J."/>
            <person name="Dannebaum R.O."/>
            <person name="Kuo R.C."/>
            <person name="Labutti K."/>
            <person name="Haridas S."/>
            <person name="Kuo A."/>
            <person name="Salamov A."/>
            <person name="Ahrendt S.R."/>
            <person name="Lipzen A."/>
            <person name="Sullivan W."/>
            <person name="Andreopoulos W.B."/>
            <person name="Clum A."/>
            <person name="Lindquist E."/>
            <person name="Daum C."/>
            <person name="Ramamoorthy G.K."/>
            <person name="Gryganskyi A."/>
            <person name="Culley D."/>
            <person name="Magnuson J.K."/>
            <person name="James T.Y."/>
            <person name="O'Malley M.A."/>
            <person name="Stajich J.E."/>
            <person name="Spatafora J.W."/>
            <person name="Visel A."/>
            <person name="Grigoriev I.V."/>
        </authorList>
    </citation>
    <scope>NUCLEOTIDE SEQUENCE [LARGE SCALE GENOMIC DNA]</scope>
    <source>
        <strain evidence="2 3">62-1032</strain>
    </source>
</reference>
<evidence type="ECO:0000313" key="2">
    <source>
        <dbReference type="EMBL" id="ORY82345.1"/>
    </source>
</evidence>
<protein>
    <recommendedName>
        <fullName evidence="4">F-box domain-containing protein</fullName>
    </recommendedName>
</protein>
<dbReference type="AlphaFoldDB" id="A0A1Y2FHQ4"/>
<dbReference type="Gene3D" id="3.80.10.10">
    <property type="entry name" value="Ribonuclease Inhibitor"/>
    <property type="match status" value="1"/>
</dbReference>